<evidence type="ECO:0000259" key="10">
    <source>
        <dbReference type="PROSITE" id="PS51194"/>
    </source>
</evidence>
<dbReference type="AlphaFoldDB" id="A0A2V3J268"/>
<keyword evidence="12" id="KW-1185">Reference proteome</keyword>
<dbReference type="InterPro" id="IPR000629">
    <property type="entry name" value="RNA-helicase_DEAD-box_CS"/>
</dbReference>
<evidence type="ECO:0000256" key="3">
    <source>
        <dbReference type="ARBA" id="ARBA00022806"/>
    </source>
</evidence>
<dbReference type="EMBL" id="NBIV01000016">
    <property type="protein sequence ID" value="PXF48192.1"/>
    <property type="molecule type" value="Genomic_DNA"/>
</dbReference>
<dbReference type="InterPro" id="IPR001650">
    <property type="entry name" value="Helicase_C-like"/>
</dbReference>
<keyword evidence="1 6" id="KW-0547">Nucleotide-binding</keyword>
<dbReference type="SMART" id="SM00490">
    <property type="entry name" value="HELICc"/>
    <property type="match status" value="1"/>
</dbReference>
<dbReference type="Pfam" id="PF13959">
    <property type="entry name" value="CTE_SPB4"/>
    <property type="match status" value="1"/>
</dbReference>
<dbReference type="SUPFAM" id="SSF52540">
    <property type="entry name" value="P-loop containing nucleoside triphosphate hydrolases"/>
    <property type="match status" value="2"/>
</dbReference>
<evidence type="ECO:0000256" key="6">
    <source>
        <dbReference type="RuleBase" id="RU000492"/>
    </source>
</evidence>
<comment type="catalytic activity">
    <reaction evidence="7">
        <text>ATP + H2O = ADP + phosphate + H(+)</text>
        <dbReference type="Rhea" id="RHEA:13065"/>
        <dbReference type="ChEBI" id="CHEBI:15377"/>
        <dbReference type="ChEBI" id="CHEBI:15378"/>
        <dbReference type="ChEBI" id="CHEBI:30616"/>
        <dbReference type="ChEBI" id="CHEBI:43474"/>
        <dbReference type="ChEBI" id="CHEBI:456216"/>
        <dbReference type="EC" id="3.6.4.13"/>
    </reaction>
</comment>
<feature type="region of interest" description="Disordered" evidence="8">
    <location>
        <begin position="713"/>
        <end position="733"/>
    </location>
</feature>
<dbReference type="GO" id="GO:0003723">
    <property type="term" value="F:RNA binding"/>
    <property type="evidence" value="ECO:0007669"/>
    <property type="project" value="UniProtKB-UniRule"/>
</dbReference>
<evidence type="ECO:0000259" key="9">
    <source>
        <dbReference type="PROSITE" id="PS51192"/>
    </source>
</evidence>
<evidence type="ECO:0000313" key="12">
    <source>
        <dbReference type="Proteomes" id="UP000247409"/>
    </source>
</evidence>
<keyword evidence="5 7" id="KW-0694">RNA-binding</keyword>
<evidence type="ECO:0000256" key="1">
    <source>
        <dbReference type="ARBA" id="ARBA00022741"/>
    </source>
</evidence>
<evidence type="ECO:0000256" key="5">
    <source>
        <dbReference type="ARBA" id="ARBA00022884"/>
    </source>
</evidence>
<gene>
    <name evidence="11" type="ORF">BWQ96_02144</name>
</gene>
<dbReference type="OrthoDB" id="422663at2759"/>
<comment type="similarity">
    <text evidence="6">Belongs to the DEAD box helicase family.</text>
</comment>
<dbReference type="GO" id="GO:0016887">
    <property type="term" value="F:ATP hydrolysis activity"/>
    <property type="evidence" value="ECO:0007669"/>
    <property type="project" value="RHEA"/>
</dbReference>
<dbReference type="STRING" id="448386.A0A2V3J268"/>
<dbReference type="EC" id="3.6.4.13" evidence="7"/>
<dbReference type="Proteomes" id="UP000247409">
    <property type="component" value="Unassembled WGS sequence"/>
</dbReference>
<dbReference type="Gene3D" id="3.40.50.300">
    <property type="entry name" value="P-loop containing nucleotide triphosphate hydrolases"/>
    <property type="match status" value="2"/>
</dbReference>
<feature type="domain" description="Helicase ATP-binding" evidence="9">
    <location>
        <begin position="185"/>
        <end position="369"/>
    </location>
</feature>
<feature type="region of interest" description="Disordered" evidence="8">
    <location>
        <begin position="1"/>
        <end position="53"/>
    </location>
</feature>
<evidence type="ECO:0000313" key="11">
    <source>
        <dbReference type="EMBL" id="PXF48192.1"/>
    </source>
</evidence>
<organism evidence="11 12">
    <name type="scientific">Gracilariopsis chorda</name>
    <dbReference type="NCBI Taxonomy" id="448386"/>
    <lineage>
        <taxon>Eukaryota</taxon>
        <taxon>Rhodophyta</taxon>
        <taxon>Florideophyceae</taxon>
        <taxon>Rhodymeniophycidae</taxon>
        <taxon>Gracilariales</taxon>
        <taxon>Gracilariaceae</taxon>
        <taxon>Gracilariopsis</taxon>
    </lineage>
</organism>
<evidence type="ECO:0000256" key="8">
    <source>
        <dbReference type="SAM" id="MobiDB-lite"/>
    </source>
</evidence>
<dbReference type="GO" id="GO:0003724">
    <property type="term" value="F:RNA helicase activity"/>
    <property type="evidence" value="ECO:0007669"/>
    <property type="project" value="UniProtKB-EC"/>
</dbReference>
<feature type="compositionally biased region" description="Polar residues" evidence="8">
    <location>
        <begin position="1"/>
        <end position="12"/>
    </location>
</feature>
<dbReference type="PROSITE" id="PS51194">
    <property type="entry name" value="HELICASE_CTER"/>
    <property type="match status" value="1"/>
</dbReference>
<dbReference type="Pfam" id="PF00270">
    <property type="entry name" value="DEAD"/>
    <property type="match status" value="1"/>
</dbReference>
<evidence type="ECO:0000256" key="4">
    <source>
        <dbReference type="ARBA" id="ARBA00022840"/>
    </source>
</evidence>
<protein>
    <recommendedName>
        <fullName evidence="7">ATP-dependent RNA helicase</fullName>
        <ecNumber evidence="7">3.6.4.13</ecNumber>
    </recommendedName>
</protein>
<comment type="domain">
    <text evidence="7">The Q motif is unique to and characteristic of the DEAD box family of RNA helicases and controls ATP binding and hydrolysis.</text>
</comment>
<dbReference type="PROSITE" id="PS00039">
    <property type="entry name" value="DEAD_ATP_HELICASE"/>
    <property type="match status" value="1"/>
</dbReference>
<dbReference type="InterPro" id="IPR025313">
    <property type="entry name" value="SPB4-like_CTE"/>
</dbReference>
<comment type="function">
    <text evidence="7">RNA helicase.</text>
</comment>
<dbReference type="InterPro" id="IPR014001">
    <property type="entry name" value="Helicase_ATP-bd"/>
</dbReference>
<keyword evidence="4 6" id="KW-0067">ATP-binding</keyword>
<dbReference type="GO" id="GO:0005524">
    <property type="term" value="F:ATP binding"/>
    <property type="evidence" value="ECO:0007669"/>
    <property type="project" value="UniProtKB-UniRule"/>
</dbReference>
<name>A0A2V3J268_9FLOR</name>
<dbReference type="SMART" id="SM00487">
    <property type="entry name" value="DEXDc"/>
    <property type="match status" value="1"/>
</dbReference>
<dbReference type="Pfam" id="PF00271">
    <property type="entry name" value="Helicase_C"/>
    <property type="match status" value="1"/>
</dbReference>
<keyword evidence="3 6" id="KW-0347">Helicase</keyword>
<dbReference type="CDD" id="cd18787">
    <property type="entry name" value="SF2_C_DEAD"/>
    <property type="match status" value="1"/>
</dbReference>
<feature type="region of interest" description="Disordered" evidence="8">
    <location>
        <begin position="82"/>
        <end position="104"/>
    </location>
</feature>
<dbReference type="PANTHER" id="PTHR24031">
    <property type="entry name" value="RNA HELICASE"/>
    <property type="match status" value="1"/>
</dbReference>
<dbReference type="SMART" id="SM01178">
    <property type="entry name" value="DUF4217"/>
    <property type="match status" value="1"/>
</dbReference>
<reference evidence="11 12" key="1">
    <citation type="journal article" date="2018" name="Mol. Biol. Evol.">
        <title>Analysis of the draft genome of the red seaweed Gracilariopsis chorda provides insights into genome size evolution in Rhodophyta.</title>
        <authorList>
            <person name="Lee J."/>
            <person name="Yang E.C."/>
            <person name="Graf L."/>
            <person name="Yang J.H."/>
            <person name="Qiu H."/>
            <person name="Zel Zion U."/>
            <person name="Chan C.X."/>
            <person name="Stephens T.G."/>
            <person name="Weber A.P.M."/>
            <person name="Boo G.H."/>
            <person name="Boo S.M."/>
            <person name="Kim K.M."/>
            <person name="Shin Y."/>
            <person name="Jung M."/>
            <person name="Lee S.J."/>
            <person name="Yim H.S."/>
            <person name="Lee J.H."/>
            <person name="Bhattacharya D."/>
            <person name="Yoon H.S."/>
        </authorList>
    </citation>
    <scope>NUCLEOTIDE SEQUENCE [LARGE SCALE GENOMIC DNA]</scope>
    <source>
        <strain evidence="11 12">SKKU-2015</strain>
        <tissue evidence="11">Whole body</tissue>
    </source>
</reference>
<comment type="caution">
    <text evidence="11">The sequence shown here is derived from an EMBL/GenBank/DDBJ whole genome shotgun (WGS) entry which is preliminary data.</text>
</comment>
<evidence type="ECO:0000256" key="2">
    <source>
        <dbReference type="ARBA" id="ARBA00022801"/>
    </source>
</evidence>
<dbReference type="PROSITE" id="PS51192">
    <property type="entry name" value="HELICASE_ATP_BIND_1"/>
    <property type="match status" value="1"/>
</dbReference>
<keyword evidence="2 6" id="KW-0378">Hydrolase</keyword>
<dbReference type="InterPro" id="IPR027417">
    <property type="entry name" value="P-loop_NTPase"/>
</dbReference>
<dbReference type="InterPro" id="IPR011545">
    <property type="entry name" value="DEAD/DEAH_box_helicase_dom"/>
</dbReference>
<accession>A0A2V3J268</accession>
<sequence length="744" mass="83359">MKKAATNTNQNSETRKSPFVSDEFVSGIDGKQVDERGGKSTLSHSRTKKRKKLVDDLNGLRGLPNVVIEGGAGKAVTSTSLERNALTKPRSNPPPSRADQKPENVSAALSVIGVLDENNQNDKLHTHAEENQDEFHAEKTNEYFSSRTFEDISLNKSVCYHLSTRMDMKLPTKVQERVLDTMLNLDDGQLSIDVLVRSATGSGKTLAYLLPIAHYMLNRRRRLSREDGAMGILIVPTRELADQVHDVASLLFRPWHWIVIGSVVGGESKKREKARLRKGINILVGTPGRLLDHMRNTKSFRFQSCEFLVLDEADRLLDLGFEAEVKEIIERLDRGAEHQKIRSNILLSATLRKDVDKLAHFSLRDPVEVSVNLRTGDSGPSFAMPTLLKQHFCIVEQRHRLVTLACFLRLRALKDVGLDSEDEITPSCKIIVFFSTCDSVDFHYGLFKRLQLPKELQSPISERISEKSFVPLAIHRIHGNHAQTDRTETLRKFRSSNRAVLLCTDVAARGLDLKGLTFAIQYDPPTGGQGEELEYLHRAGRTARIGARGDALLFLLPSERAYVGKLESTGVSITEISSSAAMASLYPKVNLRSQDSISYATRFVTSVVQENLESVVHGDERMKQLAIAGFQAYCRAYATHARDVRYFFHVRNLHLGHVARAFTLSDKPIEFSEIMKEVRKGKSKGETDVHERSHLASNKGDVARAIASGERQPFNDQTTALARRRREKGRGTEAMKELAMEFLA</sequence>
<proteinExistence type="inferred from homology"/>
<evidence type="ECO:0000256" key="7">
    <source>
        <dbReference type="RuleBase" id="RU365068"/>
    </source>
</evidence>
<feature type="domain" description="Helicase C-terminal" evidence="10">
    <location>
        <begin position="412"/>
        <end position="597"/>
    </location>
</feature>